<sequence length="119" mass="11296">MKTLSAAVVALASVTLAAGPVYAESHHAHKAGHTHNATKADQGSASTDDLNSKSLAAAQSGQAAPGAPAAPTTTAPLATTPGVTAPVPAEGTGVTVPAAPAAPTMPSATEPTNAPTSGQ</sequence>
<proteinExistence type="predicted"/>
<feature type="region of interest" description="Disordered" evidence="1">
    <location>
        <begin position="27"/>
        <end position="119"/>
    </location>
</feature>
<keyword evidence="2" id="KW-0732">Signal</keyword>
<feature type="compositionally biased region" description="Polar residues" evidence="1">
    <location>
        <begin position="35"/>
        <end position="53"/>
    </location>
</feature>
<evidence type="ECO:0000256" key="2">
    <source>
        <dbReference type="SAM" id="SignalP"/>
    </source>
</evidence>
<accession>A0A6N3T1N7</accession>
<protein>
    <submittedName>
        <fullName evidence="4">Uncharacterized protein</fullName>
    </submittedName>
</protein>
<feature type="compositionally biased region" description="Low complexity" evidence="1">
    <location>
        <begin position="54"/>
        <end position="112"/>
    </location>
</feature>
<name>A0A6N3T1N7_9PROT</name>
<dbReference type="EMBL" id="BAMW01000045">
    <property type="protein sequence ID" value="GAN63906.1"/>
    <property type="molecule type" value="Genomic_DNA"/>
</dbReference>
<evidence type="ECO:0000256" key="1">
    <source>
        <dbReference type="SAM" id="MobiDB-lite"/>
    </source>
</evidence>
<evidence type="ECO:0000313" key="3">
    <source>
        <dbReference type="EMBL" id="GAN63906.1"/>
    </source>
</evidence>
<evidence type="ECO:0000313" key="6">
    <source>
        <dbReference type="Proteomes" id="UP000321104"/>
    </source>
</evidence>
<reference evidence="3 5" key="1">
    <citation type="submission" date="2012-11" db="EMBL/GenBank/DDBJ databases">
        <title>Whole genome sequence of Acetobacter indonesiensis 5H-1.</title>
        <authorList>
            <person name="Azuma Y."/>
            <person name="Higashiura N."/>
            <person name="Hirakawa H."/>
            <person name="Matsushita K."/>
        </authorList>
    </citation>
    <scope>NUCLEOTIDE SEQUENCE [LARGE SCALE GENOMIC DNA]</scope>
    <source>
        <strain evidence="3 5">5H-1</strain>
    </source>
</reference>
<comment type="caution">
    <text evidence="4">The sequence shown here is derived from an EMBL/GenBank/DDBJ whole genome shotgun (WGS) entry which is preliminary data.</text>
</comment>
<feature type="chain" id="PRO_5027051093" evidence="2">
    <location>
        <begin position="24"/>
        <end position="119"/>
    </location>
</feature>
<dbReference type="AlphaFoldDB" id="A0A6N3T1N7"/>
<gene>
    <name evidence="3" type="ORF">Abin_047_160</name>
    <name evidence="4" type="ORF">AIN02nite_07480</name>
</gene>
<evidence type="ECO:0000313" key="4">
    <source>
        <dbReference type="EMBL" id="GEN02723.1"/>
    </source>
</evidence>
<organism evidence="4 6">
    <name type="scientific">Acetobacter indonesiensis</name>
    <dbReference type="NCBI Taxonomy" id="104101"/>
    <lineage>
        <taxon>Bacteria</taxon>
        <taxon>Pseudomonadati</taxon>
        <taxon>Pseudomonadota</taxon>
        <taxon>Alphaproteobacteria</taxon>
        <taxon>Acetobacterales</taxon>
        <taxon>Acetobacteraceae</taxon>
        <taxon>Acetobacter</taxon>
    </lineage>
</organism>
<dbReference type="EMBL" id="BJXQ01000003">
    <property type="protein sequence ID" value="GEN02723.1"/>
    <property type="molecule type" value="Genomic_DNA"/>
</dbReference>
<reference evidence="4 6" key="2">
    <citation type="submission" date="2019-07" db="EMBL/GenBank/DDBJ databases">
        <title>Whole genome shotgun sequence of Acetobacter indonesiensis NBRC 16471.</title>
        <authorList>
            <person name="Hosoyama A."/>
            <person name="Uohara A."/>
            <person name="Ohji S."/>
            <person name="Ichikawa N."/>
        </authorList>
    </citation>
    <scope>NUCLEOTIDE SEQUENCE [LARGE SCALE GENOMIC DNA]</scope>
    <source>
        <strain evidence="4 6">NBRC 16471</strain>
    </source>
</reference>
<keyword evidence="5" id="KW-1185">Reference proteome</keyword>
<dbReference type="Proteomes" id="UP000321104">
    <property type="component" value="Unassembled WGS sequence"/>
</dbReference>
<feature type="signal peptide" evidence="2">
    <location>
        <begin position="1"/>
        <end position="23"/>
    </location>
</feature>
<evidence type="ECO:0000313" key="5">
    <source>
        <dbReference type="Proteomes" id="UP000032673"/>
    </source>
</evidence>
<dbReference type="Proteomes" id="UP000032673">
    <property type="component" value="Unassembled WGS sequence"/>
</dbReference>
<dbReference type="RefSeq" id="WP_052948214.1">
    <property type="nucleotide sequence ID" value="NZ_BAMW01000045.1"/>
</dbReference>